<organism evidence="1 2">
    <name type="scientific">Desmophyllum pertusum</name>
    <dbReference type="NCBI Taxonomy" id="174260"/>
    <lineage>
        <taxon>Eukaryota</taxon>
        <taxon>Metazoa</taxon>
        <taxon>Cnidaria</taxon>
        <taxon>Anthozoa</taxon>
        <taxon>Hexacorallia</taxon>
        <taxon>Scleractinia</taxon>
        <taxon>Caryophylliina</taxon>
        <taxon>Caryophylliidae</taxon>
        <taxon>Desmophyllum</taxon>
    </lineage>
</organism>
<protein>
    <submittedName>
        <fullName evidence="1">Uncharacterized protein</fullName>
    </submittedName>
</protein>
<reference evidence="1" key="1">
    <citation type="submission" date="2023-01" db="EMBL/GenBank/DDBJ databases">
        <title>Genome assembly of the deep-sea coral Lophelia pertusa.</title>
        <authorList>
            <person name="Herrera S."/>
            <person name="Cordes E."/>
        </authorList>
    </citation>
    <scope>NUCLEOTIDE SEQUENCE</scope>
    <source>
        <strain evidence="1">USNM1676648</strain>
        <tissue evidence="1">Polyp</tissue>
    </source>
</reference>
<dbReference type="AlphaFoldDB" id="A0A9W9ZXJ3"/>
<proteinExistence type="predicted"/>
<evidence type="ECO:0000313" key="2">
    <source>
        <dbReference type="Proteomes" id="UP001163046"/>
    </source>
</evidence>
<comment type="caution">
    <text evidence="1">The sequence shown here is derived from an EMBL/GenBank/DDBJ whole genome shotgun (WGS) entry which is preliminary data.</text>
</comment>
<accession>A0A9W9ZXJ3</accession>
<keyword evidence="2" id="KW-1185">Reference proteome</keyword>
<evidence type="ECO:0000313" key="1">
    <source>
        <dbReference type="EMBL" id="KAJ7389345.1"/>
    </source>
</evidence>
<sequence>MAEHFAKEPRGSNKRAQRTLVQASKSFLYCPSKCEEMTTRLCSFREGCSRNITTLMPMSNKLPFIFLISSFLYYQFMEAGLAGQCRHLAALLVAVEKKSFHALVQILLLNMVEHLAQEPRGSNKRAQRNLVQFMEVGQAGLCRHHAV</sequence>
<dbReference type="Proteomes" id="UP001163046">
    <property type="component" value="Unassembled WGS sequence"/>
</dbReference>
<gene>
    <name evidence="1" type="ORF">OS493_032202</name>
</gene>
<dbReference type="EMBL" id="MU825435">
    <property type="protein sequence ID" value="KAJ7389345.1"/>
    <property type="molecule type" value="Genomic_DNA"/>
</dbReference>
<name>A0A9W9ZXJ3_9CNID</name>